<dbReference type="GO" id="GO:0051536">
    <property type="term" value="F:iron-sulfur cluster binding"/>
    <property type="evidence" value="ECO:0007669"/>
    <property type="project" value="UniProtKB-KW"/>
</dbReference>
<sequence length="656" mass="73383">MKIYQKSPADFSKLFFPVNIRNLSIKNRIALAPMDVGMINPDGSLTERVVDYYEERARGGAGLIITQFASVVDDQRMDSPGIFSGRQVCGLNYLAETVQEYGARIFLQIAHHGGRAVKSITGLQPVAPSAVSTPLYEDTPRELSQQEIEELVEKFTQAAKRAKIAGFDGVEIHGAHTYLIGQFISPHTNRREDEYGRDFEGRMRFPAEIVREIKKECGRVFPVGFKFSAYEHLKGGVELELAKKIAQHMEKIGVDYLHVASTTYELDGYRYSDVSPLYAPPGEVIGLAARIKSEVSVPVIAGGGVVDPFYAEQVLEERKVDLIALGRALLADPYWPLKVEEGRIEEIIPCVRCNRCHKRLFSGQEVRCTVNPSLGKERKYYISKADRAKKVMVIGGGPAGLEAALTLDKRGHKVTLHEKNKRLGGNMIPSSVPFFKKDVKRLLDYYLGKIEKSGVELRLEKEADVSTIVEENPEVVVLATGSEHVIPWIPGLKREALYTAVEVLDNQGKPELGERVIVLGAGLVGCEIAWHLSLQGKKVKLFDELSLSEILQDEHSTNRFYLLHSLKEQGISILESRKILKVEDKQTIFKKNDGSEESYPFDSLIISVGFESRDTLLQQLRESEFKGKVYKIGDCLEPKDFYHAIQEGAKVGREIC</sequence>
<evidence type="ECO:0000256" key="1">
    <source>
        <dbReference type="ARBA" id="ARBA00001917"/>
    </source>
</evidence>
<evidence type="ECO:0000256" key="9">
    <source>
        <dbReference type="ARBA" id="ARBA00023014"/>
    </source>
</evidence>
<feature type="domain" description="FAD/NAD(P)-binding" evidence="11">
    <location>
        <begin position="389"/>
        <end position="620"/>
    </location>
</feature>
<keyword evidence="7" id="KW-0560">Oxidoreductase</keyword>
<evidence type="ECO:0000256" key="2">
    <source>
        <dbReference type="ARBA" id="ARBA00001966"/>
    </source>
</evidence>
<comment type="similarity">
    <text evidence="3">In the N-terminal section; belongs to the NADH:flavin oxidoreductase/NADH oxidase family.</text>
</comment>
<dbReference type="InterPro" id="IPR001155">
    <property type="entry name" value="OxRdtase_FMN_N"/>
</dbReference>
<evidence type="ECO:0000256" key="5">
    <source>
        <dbReference type="ARBA" id="ARBA00022643"/>
    </source>
</evidence>
<dbReference type="GO" id="GO:0016491">
    <property type="term" value="F:oxidoreductase activity"/>
    <property type="evidence" value="ECO:0007669"/>
    <property type="project" value="UniProtKB-KW"/>
</dbReference>
<dbReference type="Pfam" id="PF07992">
    <property type="entry name" value="Pyr_redox_2"/>
    <property type="match status" value="1"/>
</dbReference>
<proteinExistence type="inferred from homology"/>
<dbReference type="PANTHER" id="PTHR42917">
    <property type="entry name" value="2,4-DIENOYL-COA REDUCTASE"/>
    <property type="match status" value="1"/>
</dbReference>
<keyword evidence="4" id="KW-0285">Flavoprotein</keyword>
<dbReference type="PRINTS" id="PR00368">
    <property type="entry name" value="FADPNR"/>
</dbReference>
<gene>
    <name evidence="12" type="ORF">E3J68_04915</name>
</gene>
<evidence type="ECO:0000256" key="4">
    <source>
        <dbReference type="ARBA" id="ARBA00022630"/>
    </source>
</evidence>
<comment type="caution">
    <text evidence="12">The sequence shown here is derived from an EMBL/GenBank/DDBJ whole genome shotgun (WGS) entry which is preliminary data.</text>
</comment>
<dbReference type="Gene3D" id="3.50.50.60">
    <property type="entry name" value="FAD/NAD(P)-binding domain"/>
    <property type="match status" value="1"/>
</dbReference>
<keyword evidence="9" id="KW-0411">Iron-sulfur</keyword>
<evidence type="ECO:0000256" key="3">
    <source>
        <dbReference type="ARBA" id="ARBA00011048"/>
    </source>
</evidence>
<dbReference type="PANTHER" id="PTHR42917:SF2">
    <property type="entry name" value="2,4-DIENOYL-COA REDUCTASE [(2E)-ENOYL-COA-PRODUCING]"/>
    <property type="match status" value="1"/>
</dbReference>
<dbReference type="Gene3D" id="3.40.50.720">
    <property type="entry name" value="NAD(P)-binding Rossmann-like Domain"/>
    <property type="match status" value="1"/>
</dbReference>
<dbReference type="Gene3D" id="3.20.20.70">
    <property type="entry name" value="Aldolase class I"/>
    <property type="match status" value="1"/>
</dbReference>
<dbReference type="InterPro" id="IPR051793">
    <property type="entry name" value="NADH:flavin_oxidoreductase"/>
</dbReference>
<evidence type="ECO:0000313" key="12">
    <source>
        <dbReference type="EMBL" id="TET26837.1"/>
    </source>
</evidence>
<dbReference type="InterPro" id="IPR013785">
    <property type="entry name" value="Aldolase_TIM"/>
</dbReference>
<feature type="domain" description="NADH:flavin oxidoreductase/NADH oxidase N-terminal" evidence="10">
    <location>
        <begin position="13"/>
        <end position="344"/>
    </location>
</feature>
<evidence type="ECO:0000256" key="6">
    <source>
        <dbReference type="ARBA" id="ARBA00022723"/>
    </source>
</evidence>
<dbReference type="SUPFAM" id="SSF51395">
    <property type="entry name" value="FMN-linked oxidoreductases"/>
    <property type="match status" value="1"/>
</dbReference>
<dbReference type="InterPro" id="IPR036188">
    <property type="entry name" value="FAD/NAD-bd_sf"/>
</dbReference>
<name>A0A523T949_UNCAE</name>
<dbReference type="AlphaFoldDB" id="A0A523T949"/>
<evidence type="ECO:0000259" key="11">
    <source>
        <dbReference type="Pfam" id="PF07992"/>
    </source>
</evidence>
<dbReference type="Pfam" id="PF00724">
    <property type="entry name" value="Oxidored_FMN"/>
    <property type="match status" value="1"/>
</dbReference>
<dbReference type="InterPro" id="IPR023753">
    <property type="entry name" value="FAD/NAD-binding_dom"/>
</dbReference>
<dbReference type="SUPFAM" id="SSF51905">
    <property type="entry name" value="FAD/NAD(P)-binding domain"/>
    <property type="match status" value="1"/>
</dbReference>
<dbReference type="PRINTS" id="PR00469">
    <property type="entry name" value="PNDRDTASEII"/>
</dbReference>
<evidence type="ECO:0000256" key="7">
    <source>
        <dbReference type="ARBA" id="ARBA00023002"/>
    </source>
</evidence>
<evidence type="ECO:0000259" key="10">
    <source>
        <dbReference type="Pfam" id="PF00724"/>
    </source>
</evidence>
<dbReference type="CDD" id="cd02803">
    <property type="entry name" value="OYE_like_FMN_family"/>
    <property type="match status" value="1"/>
</dbReference>
<comment type="cofactor">
    <cofactor evidence="1">
        <name>FMN</name>
        <dbReference type="ChEBI" id="CHEBI:58210"/>
    </cofactor>
</comment>
<evidence type="ECO:0000256" key="8">
    <source>
        <dbReference type="ARBA" id="ARBA00023004"/>
    </source>
</evidence>
<dbReference type="Proteomes" id="UP000316517">
    <property type="component" value="Unassembled WGS sequence"/>
</dbReference>
<dbReference type="EMBL" id="SOJT01000220">
    <property type="protein sequence ID" value="TET26837.1"/>
    <property type="molecule type" value="Genomic_DNA"/>
</dbReference>
<keyword evidence="5" id="KW-0288">FMN</keyword>
<comment type="cofactor">
    <cofactor evidence="2">
        <name>[4Fe-4S] cluster</name>
        <dbReference type="ChEBI" id="CHEBI:49883"/>
    </cofactor>
</comment>
<keyword evidence="6" id="KW-0479">Metal-binding</keyword>
<organism evidence="12 13">
    <name type="scientific">Aerophobetes bacterium</name>
    <dbReference type="NCBI Taxonomy" id="2030807"/>
    <lineage>
        <taxon>Bacteria</taxon>
        <taxon>Candidatus Aerophobota</taxon>
    </lineage>
</organism>
<dbReference type="GO" id="GO:0010181">
    <property type="term" value="F:FMN binding"/>
    <property type="evidence" value="ECO:0007669"/>
    <property type="project" value="InterPro"/>
</dbReference>
<protein>
    <submittedName>
        <fullName evidence="12">FAD-binding protein</fullName>
    </submittedName>
</protein>
<keyword evidence="8" id="KW-0408">Iron</keyword>
<evidence type="ECO:0000313" key="13">
    <source>
        <dbReference type="Proteomes" id="UP000316517"/>
    </source>
</evidence>
<reference evidence="12 13" key="1">
    <citation type="submission" date="2019-03" db="EMBL/GenBank/DDBJ databases">
        <title>Metabolic potential of uncultured bacteria and archaea associated with petroleum seepage in deep-sea sediments.</title>
        <authorList>
            <person name="Dong X."/>
            <person name="Hubert C."/>
        </authorList>
    </citation>
    <scope>NUCLEOTIDE SEQUENCE [LARGE SCALE GENOMIC DNA]</scope>
    <source>
        <strain evidence="12">E44_bin3</strain>
    </source>
</reference>
<dbReference type="GO" id="GO:0046872">
    <property type="term" value="F:metal ion binding"/>
    <property type="evidence" value="ECO:0007669"/>
    <property type="project" value="UniProtKB-KW"/>
</dbReference>
<accession>A0A523T949</accession>